<protein>
    <submittedName>
        <fullName evidence="1">Uncharacterized protein</fullName>
    </submittedName>
</protein>
<reference evidence="1" key="1">
    <citation type="submission" date="2014-11" db="EMBL/GenBank/DDBJ databases">
        <authorList>
            <person name="Amaro Gonzalez C."/>
        </authorList>
    </citation>
    <scope>NUCLEOTIDE SEQUENCE</scope>
</reference>
<reference evidence="1" key="2">
    <citation type="journal article" date="2015" name="Fish Shellfish Immunol.">
        <title>Early steps in the European eel (Anguilla anguilla)-Vibrio vulnificus interaction in the gills: Role of the RtxA13 toxin.</title>
        <authorList>
            <person name="Callol A."/>
            <person name="Pajuelo D."/>
            <person name="Ebbesson L."/>
            <person name="Teles M."/>
            <person name="MacKenzie S."/>
            <person name="Amaro C."/>
        </authorList>
    </citation>
    <scope>NUCLEOTIDE SEQUENCE</scope>
</reference>
<dbReference type="AlphaFoldDB" id="A0A0E9WMS0"/>
<sequence>MNPELYKNTFSYRGRTSFLPASSASALQSPLLPSHDFLEHTLCSHKKQFQLKCHCTSCLT</sequence>
<evidence type="ECO:0000313" key="1">
    <source>
        <dbReference type="EMBL" id="JAH91667.1"/>
    </source>
</evidence>
<name>A0A0E9WMS0_ANGAN</name>
<organism evidence="1">
    <name type="scientific">Anguilla anguilla</name>
    <name type="common">European freshwater eel</name>
    <name type="synonym">Muraena anguilla</name>
    <dbReference type="NCBI Taxonomy" id="7936"/>
    <lineage>
        <taxon>Eukaryota</taxon>
        <taxon>Metazoa</taxon>
        <taxon>Chordata</taxon>
        <taxon>Craniata</taxon>
        <taxon>Vertebrata</taxon>
        <taxon>Euteleostomi</taxon>
        <taxon>Actinopterygii</taxon>
        <taxon>Neopterygii</taxon>
        <taxon>Teleostei</taxon>
        <taxon>Anguilliformes</taxon>
        <taxon>Anguillidae</taxon>
        <taxon>Anguilla</taxon>
    </lineage>
</organism>
<dbReference type="EMBL" id="GBXM01016910">
    <property type="protein sequence ID" value="JAH91667.1"/>
    <property type="molecule type" value="Transcribed_RNA"/>
</dbReference>
<proteinExistence type="predicted"/>
<accession>A0A0E9WMS0</accession>